<dbReference type="Pfam" id="PF04608">
    <property type="entry name" value="PgpA"/>
    <property type="match status" value="1"/>
</dbReference>
<dbReference type="InterPro" id="IPR007686">
    <property type="entry name" value="YutG/PgpA"/>
</dbReference>
<dbReference type="Proteomes" id="UP000427906">
    <property type="component" value="Chromosome"/>
</dbReference>
<dbReference type="SUPFAM" id="SSF101307">
    <property type="entry name" value="YutG-like"/>
    <property type="match status" value="1"/>
</dbReference>
<dbReference type="InterPro" id="IPR036681">
    <property type="entry name" value="PgpA-like_sf"/>
</dbReference>
<dbReference type="UniPathway" id="UPA00084">
    <property type="reaction ID" value="UER00504"/>
</dbReference>
<reference evidence="3 4" key="1">
    <citation type="submission" date="2019-11" db="EMBL/GenBank/DDBJ databases">
        <title>Comparative genomics of hydrocarbon-degrading Desulfosarcina strains.</title>
        <authorList>
            <person name="Watanabe M."/>
            <person name="Kojima H."/>
            <person name="Fukui M."/>
        </authorList>
    </citation>
    <scope>NUCLEOTIDE SEQUENCE [LARGE SCALE GENOMIC DNA]</scope>
    <source>
        <strain evidence="3 4">PL12</strain>
    </source>
</reference>
<feature type="transmembrane region" description="Helical" evidence="1">
    <location>
        <begin position="87"/>
        <end position="110"/>
    </location>
</feature>
<keyword evidence="1" id="KW-0472">Membrane</keyword>
<dbReference type="GO" id="GO:0006655">
    <property type="term" value="P:phosphatidylglycerol biosynthetic process"/>
    <property type="evidence" value="ECO:0007669"/>
    <property type="project" value="UniProtKB-UniPathway"/>
</dbReference>
<protein>
    <submittedName>
        <fullName evidence="3">Phosphatidylglycerophosphatase A</fullName>
    </submittedName>
</protein>
<proteinExistence type="predicted"/>
<accession>A0A5K7YHB2</accession>
<evidence type="ECO:0000259" key="2">
    <source>
        <dbReference type="Pfam" id="PF04608"/>
    </source>
</evidence>
<dbReference type="PANTHER" id="PTHR36305:SF1">
    <property type="entry name" value="PHOSPHATIDYLGLYCEROPHOSPHATASE A"/>
    <property type="match status" value="1"/>
</dbReference>
<feature type="domain" description="YutG/PgpA" evidence="2">
    <location>
        <begin position="12"/>
        <end position="148"/>
    </location>
</feature>
<feature type="transmembrane region" description="Helical" evidence="1">
    <location>
        <begin position="130"/>
        <end position="153"/>
    </location>
</feature>
<name>A0A5K7YHB2_9BACT</name>
<evidence type="ECO:0000313" key="3">
    <source>
        <dbReference type="EMBL" id="BBO67229.1"/>
    </source>
</evidence>
<dbReference type="RefSeq" id="WP_155315514.1">
    <property type="nucleotide sequence ID" value="NZ_AP021874.1"/>
</dbReference>
<dbReference type="PIRSF" id="PIRSF006162">
    <property type="entry name" value="PgpA"/>
    <property type="match status" value="1"/>
</dbReference>
<gene>
    <name evidence="3" type="primary">pgpA</name>
    <name evidence="3" type="ORF">DSCA_11590</name>
</gene>
<keyword evidence="1" id="KW-1133">Transmembrane helix</keyword>
<feature type="transmembrane region" description="Helical" evidence="1">
    <location>
        <begin position="48"/>
        <end position="66"/>
    </location>
</feature>
<keyword evidence="1" id="KW-0812">Transmembrane</keyword>
<evidence type="ECO:0000256" key="1">
    <source>
        <dbReference type="SAM" id="Phobius"/>
    </source>
</evidence>
<dbReference type="CDD" id="cd06971">
    <property type="entry name" value="PgpA"/>
    <property type="match status" value="1"/>
</dbReference>
<dbReference type="EMBL" id="AP021874">
    <property type="protein sequence ID" value="BBO67229.1"/>
    <property type="molecule type" value="Genomic_DNA"/>
</dbReference>
<organism evidence="3 4">
    <name type="scientific">Desulfosarcina alkanivorans</name>
    <dbReference type="NCBI Taxonomy" id="571177"/>
    <lineage>
        <taxon>Bacteria</taxon>
        <taxon>Pseudomonadati</taxon>
        <taxon>Thermodesulfobacteriota</taxon>
        <taxon>Desulfobacteria</taxon>
        <taxon>Desulfobacterales</taxon>
        <taxon>Desulfosarcinaceae</taxon>
        <taxon>Desulfosarcina</taxon>
    </lineage>
</organism>
<dbReference type="KEGG" id="dalk:DSCA_11590"/>
<dbReference type="OrthoDB" id="9804091at2"/>
<dbReference type="PANTHER" id="PTHR36305">
    <property type="entry name" value="PHOSPHATIDYLGLYCEROPHOSPHATASE A"/>
    <property type="match status" value="1"/>
</dbReference>
<keyword evidence="4" id="KW-1185">Reference proteome</keyword>
<dbReference type="InterPro" id="IPR026037">
    <property type="entry name" value="PgpA"/>
</dbReference>
<evidence type="ECO:0000313" key="4">
    <source>
        <dbReference type="Proteomes" id="UP000427906"/>
    </source>
</evidence>
<dbReference type="AlphaFoldDB" id="A0A5K7YHB2"/>
<sequence>MLTIKQKTILFLATGGLIGYSPIAPGTFGSLAALPLCWFISLSGVKPAFVLVPALVVASTWIAHAAEKIELQKDPKQVVVDEICGMAVTLFALPFTPVFILSGFALFRVFDILKPFPIRWVDKKVPGGLGIMLDDILAGVFANALLRLGLYLFT</sequence>
<dbReference type="GO" id="GO:0008962">
    <property type="term" value="F:phosphatidylglycerophosphatase activity"/>
    <property type="evidence" value="ECO:0007669"/>
    <property type="project" value="InterPro"/>
</dbReference>